<dbReference type="InterPro" id="IPR006439">
    <property type="entry name" value="HAD-SF_hydro_IA"/>
</dbReference>
<evidence type="ECO:0000313" key="1">
    <source>
        <dbReference type="EMBL" id="KAL0568899.1"/>
    </source>
</evidence>
<dbReference type="NCBIfam" id="TIGR01509">
    <property type="entry name" value="HAD-SF-IA-v3"/>
    <property type="match status" value="1"/>
</dbReference>
<dbReference type="InterPro" id="IPR023198">
    <property type="entry name" value="PGP-like_dom2"/>
</dbReference>
<reference evidence="1 2" key="1">
    <citation type="submission" date="2024-02" db="EMBL/GenBank/DDBJ databases">
        <title>A draft genome for the cacao thread blight pathogen Marasmius crinis-equi.</title>
        <authorList>
            <person name="Cohen S.P."/>
            <person name="Baruah I.K."/>
            <person name="Amoako-Attah I."/>
            <person name="Bukari Y."/>
            <person name="Meinhardt L.W."/>
            <person name="Bailey B.A."/>
        </authorList>
    </citation>
    <scope>NUCLEOTIDE SEQUENCE [LARGE SCALE GENOMIC DNA]</scope>
    <source>
        <strain evidence="1 2">GH-76</strain>
    </source>
</reference>
<proteinExistence type="predicted"/>
<dbReference type="EMBL" id="JBAHYK010001235">
    <property type="protein sequence ID" value="KAL0568899.1"/>
    <property type="molecule type" value="Genomic_DNA"/>
</dbReference>
<keyword evidence="2" id="KW-1185">Reference proteome</keyword>
<comment type="caution">
    <text evidence="1">The sequence shown here is derived from an EMBL/GenBank/DDBJ whole genome shotgun (WGS) entry which is preliminary data.</text>
</comment>
<dbReference type="SFLD" id="SFLDG01129">
    <property type="entry name" value="C1.5:_HAD__Beta-PGM__Phosphata"/>
    <property type="match status" value="1"/>
</dbReference>
<sequence>MATPESPVIDTLIFDLGDVLFTWSAETKTSVSPAIFRKILESNTWFEYERGRLTEEEAYSATAREQGLQTHEVRDAFQVARDTLISRSSMVNLICELRPGRKVYAMSNISAPDWKVMQGKHSDWDLFDHVFTSAAVGERKPDAEFYRHVLEATGAEPTRTVFVDDKLENVLAARSFGIHGIVYDVFENVRDELVNLCGLAKPD</sequence>
<dbReference type="Gene3D" id="3.40.50.1000">
    <property type="entry name" value="HAD superfamily/HAD-like"/>
    <property type="match status" value="1"/>
</dbReference>
<gene>
    <name evidence="1" type="ORF">V5O48_013069</name>
</gene>
<dbReference type="CDD" id="cd02603">
    <property type="entry name" value="HAD_sEH-N_like"/>
    <property type="match status" value="1"/>
</dbReference>
<dbReference type="PANTHER" id="PTHR43611">
    <property type="entry name" value="ALPHA-D-GLUCOSE 1-PHOSPHATE PHOSPHATASE"/>
    <property type="match status" value="1"/>
</dbReference>
<dbReference type="PRINTS" id="PR00413">
    <property type="entry name" value="HADHALOGNASE"/>
</dbReference>
<evidence type="ECO:0000313" key="2">
    <source>
        <dbReference type="Proteomes" id="UP001465976"/>
    </source>
</evidence>
<dbReference type="Pfam" id="PF00702">
    <property type="entry name" value="Hydrolase"/>
    <property type="match status" value="1"/>
</dbReference>
<dbReference type="PANTHER" id="PTHR43611:SF3">
    <property type="entry name" value="FLAVIN MONONUCLEOTIDE HYDROLASE 1, CHLOROPLATIC"/>
    <property type="match status" value="1"/>
</dbReference>
<dbReference type="Gene3D" id="1.10.150.240">
    <property type="entry name" value="Putative phosphatase, domain 2"/>
    <property type="match status" value="1"/>
</dbReference>
<dbReference type="InterPro" id="IPR023214">
    <property type="entry name" value="HAD_sf"/>
</dbReference>
<protein>
    <recommendedName>
        <fullName evidence="3">Haloacid dehalogenase</fullName>
    </recommendedName>
</protein>
<dbReference type="SFLD" id="SFLDS00003">
    <property type="entry name" value="Haloacid_Dehalogenase"/>
    <property type="match status" value="1"/>
</dbReference>
<accession>A0ABR3F1I1</accession>
<evidence type="ECO:0008006" key="3">
    <source>
        <dbReference type="Google" id="ProtNLM"/>
    </source>
</evidence>
<name>A0ABR3F1I1_9AGAR</name>
<organism evidence="1 2">
    <name type="scientific">Marasmius crinis-equi</name>
    <dbReference type="NCBI Taxonomy" id="585013"/>
    <lineage>
        <taxon>Eukaryota</taxon>
        <taxon>Fungi</taxon>
        <taxon>Dikarya</taxon>
        <taxon>Basidiomycota</taxon>
        <taxon>Agaricomycotina</taxon>
        <taxon>Agaricomycetes</taxon>
        <taxon>Agaricomycetidae</taxon>
        <taxon>Agaricales</taxon>
        <taxon>Marasmiineae</taxon>
        <taxon>Marasmiaceae</taxon>
        <taxon>Marasmius</taxon>
    </lineage>
</organism>
<dbReference type="Proteomes" id="UP001465976">
    <property type="component" value="Unassembled WGS sequence"/>
</dbReference>
<dbReference type="SUPFAM" id="SSF56784">
    <property type="entry name" value="HAD-like"/>
    <property type="match status" value="1"/>
</dbReference>
<dbReference type="InterPro" id="IPR036412">
    <property type="entry name" value="HAD-like_sf"/>
</dbReference>